<keyword evidence="3 8" id="KW-0812">Transmembrane</keyword>
<dbReference type="GO" id="GO:0005783">
    <property type="term" value="C:endoplasmic reticulum"/>
    <property type="evidence" value="ECO:0007669"/>
    <property type="project" value="TreeGrafter"/>
</dbReference>
<dbReference type="PANTHER" id="PTHR22883">
    <property type="entry name" value="ZINC FINGER DHHC DOMAIN CONTAINING PROTEIN"/>
    <property type="match status" value="1"/>
</dbReference>
<evidence type="ECO:0000256" key="9">
    <source>
        <dbReference type="SAM" id="MobiDB-lite"/>
    </source>
</evidence>
<dbReference type="EC" id="2.3.1.225" evidence="8"/>
<feature type="transmembrane region" description="Helical" evidence="8">
    <location>
        <begin position="153"/>
        <end position="173"/>
    </location>
</feature>
<dbReference type="InterPro" id="IPR039859">
    <property type="entry name" value="PFA4/ZDH16/20/ERF2-like"/>
</dbReference>
<dbReference type="GO" id="GO:0019706">
    <property type="term" value="F:protein-cysteine S-palmitoyltransferase activity"/>
    <property type="evidence" value="ECO:0007669"/>
    <property type="project" value="UniProtKB-EC"/>
</dbReference>
<evidence type="ECO:0000256" key="6">
    <source>
        <dbReference type="ARBA" id="ARBA00023315"/>
    </source>
</evidence>
<dbReference type="PANTHER" id="PTHR22883:SF23">
    <property type="entry name" value="PALMITOYLTRANSFERASE ZDHHC6"/>
    <property type="match status" value="1"/>
</dbReference>
<sequence length="276" mass="32758">MQQFQPLTDDQEQDIEKPNKNHQLTSSTTQQIYENQDNIQKNSHFQTQVETHDQNKNQKQQSDNLYLENENENQQTLDVEFNDDIIDDINQLEYDENDITYKRNFGNNIVFKFDPVTKEPKYTLGPHWPLFVVALAFLTFIGIKITLKSYESQPFYIFLLTFVINSAEIYNYISVATKNPGIKSSYYPFKNREKIGKIRQYCKRCQIVKERKTFHCNDCDICIEEFDHHCPWTGKCIGKGNISEFYQFLCNTMLYMLFNIIILIFNNDIPKKHNYA</sequence>
<dbReference type="EMBL" id="LDAU01000210">
    <property type="protein sequence ID" value="KRW99536.1"/>
    <property type="molecule type" value="Genomic_DNA"/>
</dbReference>
<evidence type="ECO:0000313" key="11">
    <source>
        <dbReference type="EMBL" id="KRW99536.1"/>
    </source>
</evidence>
<keyword evidence="6 8" id="KW-0012">Acyltransferase</keyword>
<keyword evidence="4 8" id="KW-1133">Transmembrane helix</keyword>
<accession>A0A0V0QBG8</accession>
<evidence type="ECO:0000313" key="12">
    <source>
        <dbReference type="Proteomes" id="UP000054937"/>
    </source>
</evidence>
<dbReference type="OMA" id="QWIINLL"/>
<organism evidence="11 12">
    <name type="scientific">Pseudocohnilembus persalinus</name>
    <name type="common">Ciliate</name>
    <dbReference type="NCBI Taxonomy" id="266149"/>
    <lineage>
        <taxon>Eukaryota</taxon>
        <taxon>Sar</taxon>
        <taxon>Alveolata</taxon>
        <taxon>Ciliophora</taxon>
        <taxon>Intramacronucleata</taxon>
        <taxon>Oligohymenophorea</taxon>
        <taxon>Scuticociliatia</taxon>
        <taxon>Philasterida</taxon>
        <taxon>Pseudocohnilembidae</taxon>
        <taxon>Pseudocohnilembus</taxon>
    </lineage>
</organism>
<comment type="catalytic activity">
    <reaction evidence="8">
        <text>L-cysteinyl-[protein] + hexadecanoyl-CoA = S-hexadecanoyl-L-cysteinyl-[protein] + CoA</text>
        <dbReference type="Rhea" id="RHEA:36683"/>
        <dbReference type="Rhea" id="RHEA-COMP:10131"/>
        <dbReference type="Rhea" id="RHEA-COMP:11032"/>
        <dbReference type="ChEBI" id="CHEBI:29950"/>
        <dbReference type="ChEBI" id="CHEBI:57287"/>
        <dbReference type="ChEBI" id="CHEBI:57379"/>
        <dbReference type="ChEBI" id="CHEBI:74151"/>
        <dbReference type="EC" id="2.3.1.225"/>
    </reaction>
</comment>
<feature type="domain" description="Palmitoyltransferase DHHC" evidence="10">
    <location>
        <begin position="198"/>
        <end position="265"/>
    </location>
</feature>
<dbReference type="Pfam" id="PF01529">
    <property type="entry name" value="DHHC"/>
    <property type="match status" value="1"/>
</dbReference>
<dbReference type="Proteomes" id="UP000054937">
    <property type="component" value="Unassembled WGS sequence"/>
</dbReference>
<dbReference type="PROSITE" id="PS50216">
    <property type="entry name" value="DHHC"/>
    <property type="match status" value="1"/>
</dbReference>
<dbReference type="OrthoDB" id="406084at2759"/>
<comment type="caution">
    <text evidence="11">The sequence shown here is derived from an EMBL/GenBank/DDBJ whole genome shotgun (WGS) entry which is preliminary data.</text>
</comment>
<dbReference type="InParanoid" id="A0A0V0QBG8"/>
<dbReference type="GO" id="GO:0016020">
    <property type="term" value="C:membrane"/>
    <property type="evidence" value="ECO:0007669"/>
    <property type="project" value="UniProtKB-SubCell"/>
</dbReference>
<evidence type="ECO:0000256" key="5">
    <source>
        <dbReference type="ARBA" id="ARBA00023136"/>
    </source>
</evidence>
<dbReference type="AlphaFoldDB" id="A0A0V0QBG8"/>
<evidence type="ECO:0000256" key="7">
    <source>
        <dbReference type="ARBA" id="ARBA00038298"/>
    </source>
</evidence>
<evidence type="ECO:0000256" key="4">
    <source>
        <dbReference type="ARBA" id="ARBA00022989"/>
    </source>
</evidence>
<name>A0A0V0QBG8_PSEPJ</name>
<reference evidence="11 12" key="1">
    <citation type="journal article" date="2015" name="Sci. Rep.">
        <title>Genome of the facultative scuticociliatosis pathogen Pseudocohnilembus persalinus provides insight into its virulence through horizontal gene transfer.</title>
        <authorList>
            <person name="Xiong J."/>
            <person name="Wang G."/>
            <person name="Cheng J."/>
            <person name="Tian M."/>
            <person name="Pan X."/>
            <person name="Warren A."/>
            <person name="Jiang C."/>
            <person name="Yuan D."/>
            <person name="Miao W."/>
        </authorList>
    </citation>
    <scope>NUCLEOTIDE SEQUENCE [LARGE SCALE GENOMIC DNA]</scope>
    <source>
        <strain evidence="11">36N120E</strain>
    </source>
</reference>
<gene>
    <name evidence="11" type="ORF">PPERSA_02394</name>
</gene>
<dbReference type="InterPro" id="IPR001594">
    <property type="entry name" value="Palmitoyltrfase_DHHC"/>
</dbReference>
<evidence type="ECO:0000256" key="3">
    <source>
        <dbReference type="ARBA" id="ARBA00022692"/>
    </source>
</evidence>
<feature type="region of interest" description="Disordered" evidence="9">
    <location>
        <begin position="1"/>
        <end position="26"/>
    </location>
</feature>
<evidence type="ECO:0000256" key="2">
    <source>
        <dbReference type="ARBA" id="ARBA00022679"/>
    </source>
</evidence>
<evidence type="ECO:0000256" key="8">
    <source>
        <dbReference type="RuleBase" id="RU079119"/>
    </source>
</evidence>
<evidence type="ECO:0000256" key="1">
    <source>
        <dbReference type="ARBA" id="ARBA00004141"/>
    </source>
</evidence>
<protein>
    <recommendedName>
        <fullName evidence="8">Palmitoyltransferase</fullName>
        <ecNumber evidence="8">2.3.1.225</ecNumber>
    </recommendedName>
</protein>
<comment type="similarity">
    <text evidence="7">Belongs to the DHHC palmitoyltransferase family. PFA5 subfamily.</text>
</comment>
<feature type="transmembrane region" description="Helical" evidence="8">
    <location>
        <begin position="128"/>
        <end position="147"/>
    </location>
</feature>
<dbReference type="GO" id="GO:0005794">
    <property type="term" value="C:Golgi apparatus"/>
    <property type="evidence" value="ECO:0007669"/>
    <property type="project" value="TreeGrafter"/>
</dbReference>
<proteinExistence type="inferred from homology"/>
<feature type="transmembrane region" description="Helical" evidence="8">
    <location>
        <begin position="245"/>
        <end position="265"/>
    </location>
</feature>
<dbReference type="GO" id="GO:0006612">
    <property type="term" value="P:protein targeting to membrane"/>
    <property type="evidence" value="ECO:0007669"/>
    <property type="project" value="TreeGrafter"/>
</dbReference>
<keyword evidence="12" id="KW-1185">Reference proteome</keyword>
<evidence type="ECO:0000259" key="10">
    <source>
        <dbReference type="Pfam" id="PF01529"/>
    </source>
</evidence>
<comment type="domain">
    <text evidence="8">The DHHC domain is required for palmitoyltransferase activity.</text>
</comment>
<keyword evidence="2 8" id="KW-0808">Transferase</keyword>
<comment type="subcellular location">
    <subcellularLocation>
        <location evidence="1">Membrane</location>
        <topology evidence="1">Multi-pass membrane protein</topology>
    </subcellularLocation>
</comment>
<keyword evidence="5 8" id="KW-0472">Membrane</keyword>